<keyword evidence="5" id="KW-0444">Lipid biosynthesis</keyword>
<protein>
    <recommendedName>
        <fullName evidence="4">Tetraacyldisaccharide 4'-kinase</fullName>
        <ecNumber evidence="3">2.7.1.130</ecNumber>
    </recommendedName>
    <alternativeName>
        <fullName evidence="12">Lipid A 4'-kinase</fullName>
    </alternativeName>
</protein>
<comment type="caution">
    <text evidence="13">The sequence shown here is derived from an EMBL/GenBank/DDBJ whole genome shotgun (WGS) entry which is preliminary data.</text>
</comment>
<comment type="function">
    <text evidence="1">Transfers the gamma-phosphate of ATP to the 4'-position of a tetraacyldisaccharide 1-phosphate intermediate (termed DS-1-P) to form tetraacyldisaccharide 1,4'-bis-phosphate (lipid IVA).</text>
</comment>
<dbReference type="EC" id="2.7.1.130" evidence="3"/>
<evidence type="ECO:0000256" key="9">
    <source>
        <dbReference type="ARBA" id="ARBA00022777"/>
    </source>
</evidence>
<evidence type="ECO:0000256" key="3">
    <source>
        <dbReference type="ARBA" id="ARBA00012071"/>
    </source>
</evidence>
<evidence type="ECO:0000256" key="8">
    <source>
        <dbReference type="ARBA" id="ARBA00022741"/>
    </source>
</evidence>
<evidence type="ECO:0000256" key="5">
    <source>
        <dbReference type="ARBA" id="ARBA00022516"/>
    </source>
</evidence>
<keyword evidence="7" id="KW-0808">Transferase</keyword>
<keyword evidence="9" id="KW-0418">Kinase</keyword>
<dbReference type="AlphaFoldDB" id="A0A369KPY3"/>
<dbReference type="InterPro" id="IPR003758">
    <property type="entry name" value="LpxK"/>
</dbReference>
<proteinExistence type="predicted"/>
<dbReference type="EMBL" id="QOVW01000052">
    <property type="protein sequence ID" value="RDB36671.1"/>
    <property type="molecule type" value="Genomic_DNA"/>
</dbReference>
<dbReference type="UniPathway" id="UPA00359">
    <property type="reaction ID" value="UER00482"/>
</dbReference>
<comment type="pathway">
    <text evidence="2">Glycolipid biosynthesis; lipid IV(A) biosynthesis; lipid IV(A) from (3R)-3-hydroxytetradecanoyl-[acyl-carrier-protein] and UDP-N-acetyl-alpha-D-glucosamine: step 6/6.</text>
</comment>
<dbReference type="PANTHER" id="PTHR42724:SF1">
    <property type="entry name" value="TETRAACYLDISACCHARIDE 4'-KINASE, MITOCHONDRIAL-RELATED"/>
    <property type="match status" value="1"/>
</dbReference>
<evidence type="ECO:0000256" key="6">
    <source>
        <dbReference type="ARBA" id="ARBA00022556"/>
    </source>
</evidence>
<organism evidence="13 14">
    <name type="scientific">Spirobacillus cienkowskii</name>
    <dbReference type="NCBI Taxonomy" id="495820"/>
    <lineage>
        <taxon>Bacteria</taxon>
        <taxon>Pseudomonadati</taxon>
        <taxon>Bdellovibrionota</taxon>
        <taxon>Oligoflexia</taxon>
        <taxon>Silvanigrellales</taxon>
        <taxon>Spirobacillus</taxon>
    </lineage>
</organism>
<accession>A0A369KPY3</accession>
<dbReference type="GO" id="GO:0009244">
    <property type="term" value="P:lipopolysaccharide core region biosynthetic process"/>
    <property type="evidence" value="ECO:0007669"/>
    <property type="project" value="TreeGrafter"/>
</dbReference>
<evidence type="ECO:0000256" key="12">
    <source>
        <dbReference type="ARBA" id="ARBA00029757"/>
    </source>
</evidence>
<evidence type="ECO:0000256" key="4">
    <source>
        <dbReference type="ARBA" id="ARBA00016436"/>
    </source>
</evidence>
<keyword evidence="6" id="KW-0441">Lipid A biosynthesis</keyword>
<dbReference type="Proteomes" id="UP000253934">
    <property type="component" value="Unassembled WGS sequence"/>
</dbReference>
<keyword evidence="10" id="KW-0067">ATP-binding</keyword>
<reference evidence="13" key="1">
    <citation type="submission" date="2018-04" db="EMBL/GenBank/DDBJ databases">
        <title>Draft genome sequence of the Candidatus Spirobacillus cienkowskii, a pathogen of freshwater Daphnia species, reconstructed from hemolymph metagenomic reads.</title>
        <authorList>
            <person name="Bresciani L."/>
            <person name="Lemos L.N."/>
            <person name="Wale N."/>
            <person name="Lin J.Y."/>
            <person name="Fernandes G.R."/>
            <person name="Duffy M.A."/>
            <person name="Rodrigues J.M."/>
        </authorList>
    </citation>
    <scope>NUCLEOTIDE SEQUENCE [LARGE SCALE GENOMIC DNA]</scope>
    <source>
        <strain evidence="13">Binning01</strain>
    </source>
</reference>
<sequence>EKSYLKLYSFFDSKQSGFKIVCIGNVILGGTGKSPLVRKCALEYLNKGYLVAIASRGVGKNIVPINIGKNYNVDKLSLLSDENREHYEILNHDSFKNSKFYILQSKKRLESLKFFLNEIHINNYDINKTIFILDDGLQHFSCPRDYNICVWSPNILINSPNFCIPIGPYREGFGKDSFINLLNNFDFRFWSRTKFENRDQFKENLIKSLEQYQIKPSQKDLIIQYKNNFYTINTSHQDFINIQNEIDEVQAIKYFYDIDTITIITGIANPENFIIDLKNIINNKKIKHIFLDDHSNLTNHSISLLENSQCLMITLKDLFRWHQNPKFYKSIKNKKIIGCTIDANLLNLEYNMISFESILT</sequence>
<keyword evidence="8" id="KW-0547">Nucleotide-binding</keyword>
<evidence type="ECO:0000256" key="2">
    <source>
        <dbReference type="ARBA" id="ARBA00004870"/>
    </source>
</evidence>
<dbReference type="Pfam" id="PF02606">
    <property type="entry name" value="LpxK"/>
    <property type="match status" value="1"/>
</dbReference>
<keyword evidence="11" id="KW-0443">Lipid metabolism</keyword>
<evidence type="ECO:0000256" key="1">
    <source>
        <dbReference type="ARBA" id="ARBA00002274"/>
    </source>
</evidence>
<evidence type="ECO:0000256" key="10">
    <source>
        <dbReference type="ARBA" id="ARBA00022840"/>
    </source>
</evidence>
<feature type="non-terminal residue" evidence="13">
    <location>
        <position position="1"/>
    </location>
</feature>
<dbReference type="GO" id="GO:0005524">
    <property type="term" value="F:ATP binding"/>
    <property type="evidence" value="ECO:0007669"/>
    <property type="project" value="UniProtKB-KW"/>
</dbReference>
<evidence type="ECO:0000313" key="13">
    <source>
        <dbReference type="EMBL" id="RDB36671.1"/>
    </source>
</evidence>
<gene>
    <name evidence="13" type="ORF">DCC88_03890</name>
</gene>
<dbReference type="GO" id="GO:0009245">
    <property type="term" value="P:lipid A biosynthetic process"/>
    <property type="evidence" value="ECO:0007669"/>
    <property type="project" value="UniProtKB-KW"/>
</dbReference>
<keyword evidence="14" id="KW-1185">Reference proteome</keyword>
<dbReference type="PANTHER" id="PTHR42724">
    <property type="entry name" value="TETRAACYLDISACCHARIDE 4'-KINASE"/>
    <property type="match status" value="1"/>
</dbReference>
<evidence type="ECO:0000256" key="11">
    <source>
        <dbReference type="ARBA" id="ARBA00023098"/>
    </source>
</evidence>
<dbReference type="GO" id="GO:0009029">
    <property type="term" value="F:lipid-A 4'-kinase activity"/>
    <property type="evidence" value="ECO:0007669"/>
    <property type="project" value="UniProtKB-EC"/>
</dbReference>
<evidence type="ECO:0000256" key="7">
    <source>
        <dbReference type="ARBA" id="ARBA00022679"/>
    </source>
</evidence>
<dbReference type="GO" id="GO:0005886">
    <property type="term" value="C:plasma membrane"/>
    <property type="evidence" value="ECO:0007669"/>
    <property type="project" value="TreeGrafter"/>
</dbReference>
<name>A0A369KPY3_9BACT</name>
<evidence type="ECO:0000313" key="14">
    <source>
        <dbReference type="Proteomes" id="UP000253934"/>
    </source>
</evidence>